<protein>
    <submittedName>
        <fullName evidence="3">Acanthoscurrin-2-like</fullName>
    </submittedName>
</protein>
<name>A0A6J0PNC0_ELAGV</name>
<dbReference type="Proteomes" id="UP000504607">
    <property type="component" value="Chromosome 10"/>
</dbReference>
<evidence type="ECO:0000256" key="1">
    <source>
        <dbReference type="SAM" id="MobiDB-lite"/>
    </source>
</evidence>
<feature type="compositionally biased region" description="Gly residues" evidence="1">
    <location>
        <begin position="1"/>
        <end position="13"/>
    </location>
</feature>
<proteinExistence type="predicted"/>
<feature type="region of interest" description="Disordered" evidence="1">
    <location>
        <begin position="1"/>
        <end position="89"/>
    </location>
</feature>
<evidence type="ECO:0000313" key="2">
    <source>
        <dbReference type="Proteomes" id="UP000504607"/>
    </source>
</evidence>
<gene>
    <name evidence="3" type="primary">LOC109506327</name>
</gene>
<dbReference type="RefSeq" id="XP_019708777.1">
    <property type="nucleotide sequence ID" value="XM_019853218.1"/>
</dbReference>
<reference evidence="3" key="1">
    <citation type="submission" date="2025-08" db="UniProtKB">
        <authorList>
            <consortium name="RefSeq"/>
        </authorList>
    </citation>
    <scope>IDENTIFICATION</scope>
</reference>
<feature type="compositionally biased region" description="Gly residues" evidence="1">
    <location>
        <begin position="175"/>
        <end position="198"/>
    </location>
</feature>
<sequence length="198" mass="19576">MGAGGVGGDGNGGTEKSWAVEGRRGGTVVVAQRSHGPRRGRGGDGSGGTEKPWATEGRRLGVIARRSRRSRVTASRVGGARGSGCSGAKKLWGEGARRVGDGRRATVAAGGGIGGVEQPRLSRLGGGGLGGAERRWMLQGRGTKSGGGVGYQGGWWCGGGMGPTGVHRGVEEARGQGGKCGGAMGGAGGRGGWGGWAR</sequence>
<dbReference type="AlphaFoldDB" id="A0A6J0PNC0"/>
<evidence type="ECO:0000313" key="3">
    <source>
        <dbReference type="RefSeq" id="XP_019708777.1"/>
    </source>
</evidence>
<keyword evidence="2" id="KW-1185">Reference proteome</keyword>
<accession>A0A6J0PNC0</accession>
<feature type="region of interest" description="Disordered" evidence="1">
    <location>
        <begin position="168"/>
        <end position="198"/>
    </location>
</feature>
<organism evidence="2 3">
    <name type="scientific">Elaeis guineensis var. tenera</name>
    <name type="common">Oil palm</name>
    <dbReference type="NCBI Taxonomy" id="51953"/>
    <lineage>
        <taxon>Eukaryota</taxon>
        <taxon>Viridiplantae</taxon>
        <taxon>Streptophyta</taxon>
        <taxon>Embryophyta</taxon>
        <taxon>Tracheophyta</taxon>
        <taxon>Spermatophyta</taxon>
        <taxon>Magnoliopsida</taxon>
        <taxon>Liliopsida</taxon>
        <taxon>Arecaceae</taxon>
        <taxon>Arecoideae</taxon>
        <taxon>Cocoseae</taxon>
        <taxon>Elaeidinae</taxon>
        <taxon>Elaeis</taxon>
    </lineage>
</organism>
<dbReference type="InParanoid" id="A0A6J0PNC0"/>